<keyword evidence="1" id="KW-0472">Membrane</keyword>
<gene>
    <name evidence="2" type="ORF">LCGC14_2043690</name>
</gene>
<evidence type="ECO:0000256" key="1">
    <source>
        <dbReference type="SAM" id="Phobius"/>
    </source>
</evidence>
<proteinExistence type="predicted"/>
<keyword evidence="1" id="KW-1133">Transmembrane helix</keyword>
<keyword evidence="1" id="KW-0812">Transmembrane</keyword>
<reference evidence="2" key="1">
    <citation type="journal article" date="2015" name="Nature">
        <title>Complex archaea that bridge the gap between prokaryotes and eukaryotes.</title>
        <authorList>
            <person name="Spang A."/>
            <person name="Saw J.H."/>
            <person name="Jorgensen S.L."/>
            <person name="Zaremba-Niedzwiedzka K."/>
            <person name="Martijn J."/>
            <person name="Lind A.E."/>
            <person name="van Eijk R."/>
            <person name="Schleper C."/>
            <person name="Guy L."/>
            <person name="Ettema T.J."/>
        </authorList>
    </citation>
    <scope>NUCLEOTIDE SEQUENCE</scope>
</reference>
<evidence type="ECO:0000313" key="2">
    <source>
        <dbReference type="EMBL" id="KKL76558.1"/>
    </source>
</evidence>
<protein>
    <submittedName>
        <fullName evidence="2">Uncharacterized protein</fullName>
    </submittedName>
</protein>
<dbReference type="AlphaFoldDB" id="A0A0F9EQZ1"/>
<dbReference type="EMBL" id="LAZR01024008">
    <property type="protein sequence ID" value="KKL76558.1"/>
    <property type="molecule type" value="Genomic_DNA"/>
</dbReference>
<name>A0A0F9EQZ1_9ZZZZ</name>
<organism evidence="2">
    <name type="scientific">marine sediment metagenome</name>
    <dbReference type="NCBI Taxonomy" id="412755"/>
    <lineage>
        <taxon>unclassified sequences</taxon>
        <taxon>metagenomes</taxon>
        <taxon>ecological metagenomes</taxon>
    </lineage>
</organism>
<accession>A0A0F9EQZ1</accession>
<comment type="caution">
    <text evidence="2">The sequence shown here is derived from an EMBL/GenBank/DDBJ whole genome shotgun (WGS) entry which is preliminary data.</text>
</comment>
<sequence length="57" mass="6484">MSRIIAYLLLVFSMLFFVGMMMRGCKKDMDSVAYGVERSWMECQQSAHDAGVRLLGC</sequence>
<feature type="transmembrane region" description="Helical" evidence="1">
    <location>
        <begin position="6"/>
        <end position="22"/>
    </location>
</feature>